<organism evidence="7 8">
    <name type="scientific">Malus domestica</name>
    <name type="common">Apple</name>
    <name type="synonym">Pyrus malus</name>
    <dbReference type="NCBI Taxonomy" id="3750"/>
    <lineage>
        <taxon>Eukaryota</taxon>
        <taxon>Viridiplantae</taxon>
        <taxon>Streptophyta</taxon>
        <taxon>Embryophyta</taxon>
        <taxon>Tracheophyta</taxon>
        <taxon>Spermatophyta</taxon>
        <taxon>Magnoliopsida</taxon>
        <taxon>eudicotyledons</taxon>
        <taxon>Gunneridae</taxon>
        <taxon>Pentapetalae</taxon>
        <taxon>rosids</taxon>
        <taxon>fabids</taxon>
        <taxon>Rosales</taxon>
        <taxon>Rosaceae</taxon>
        <taxon>Amygdaloideae</taxon>
        <taxon>Maleae</taxon>
        <taxon>Malus</taxon>
    </lineage>
</organism>
<dbReference type="Proteomes" id="UP000290289">
    <property type="component" value="Chromosome 12"/>
</dbReference>
<evidence type="ECO:0000313" key="8">
    <source>
        <dbReference type="Proteomes" id="UP000290289"/>
    </source>
</evidence>
<keyword evidence="4" id="KW-0539">Nucleus</keyword>
<name>A0A498IFB4_MALDO</name>
<keyword evidence="8" id="KW-1185">Reference proteome</keyword>
<dbReference type="GO" id="GO:0005634">
    <property type="term" value="C:nucleus"/>
    <property type="evidence" value="ECO:0007669"/>
    <property type="project" value="UniProtKB-ARBA"/>
</dbReference>
<feature type="compositionally biased region" description="Low complexity" evidence="5">
    <location>
        <begin position="357"/>
        <end position="371"/>
    </location>
</feature>
<evidence type="ECO:0000259" key="6">
    <source>
        <dbReference type="PROSITE" id="PS51005"/>
    </source>
</evidence>
<dbReference type="InterPro" id="IPR003441">
    <property type="entry name" value="NAC-dom"/>
</dbReference>
<evidence type="ECO:0000256" key="2">
    <source>
        <dbReference type="ARBA" id="ARBA00023125"/>
    </source>
</evidence>
<feature type="region of interest" description="Disordered" evidence="5">
    <location>
        <begin position="357"/>
        <end position="411"/>
    </location>
</feature>
<dbReference type="Gene3D" id="2.170.150.80">
    <property type="entry name" value="NAC domain"/>
    <property type="match status" value="1"/>
</dbReference>
<evidence type="ECO:0000256" key="3">
    <source>
        <dbReference type="ARBA" id="ARBA00023163"/>
    </source>
</evidence>
<dbReference type="Pfam" id="PF02365">
    <property type="entry name" value="NAM"/>
    <property type="match status" value="1"/>
</dbReference>
<dbReference type="GO" id="GO:0000976">
    <property type="term" value="F:transcription cis-regulatory region binding"/>
    <property type="evidence" value="ECO:0007669"/>
    <property type="project" value="UniProtKB-ARBA"/>
</dbReference>
<dbReference type="PANTHER" id="PTHR31744:SF92">
    <property type="entry name" value="NAC DOMAIN-CONTAINING PROTEIN 87"/>
    <property type="match status" value="1"/>
</dbReference>
<dbReference type="FunFam" id="2.170.150.80:FF:000006">
    <property type="entry name" value="NAC domain-containing protein 100-like"/>
    <property type="match status" value="1"/>
</dbReference>
<dbReference type="EMBL" id="RDQH01000338">
    <property type="protein sequence ID" value="RXH81709.1"/>
    <property type="molecule type" value="Genomic_DNA"/>
</dbReference>
<reference evidence="7 8" key="1">
    <citation type="submission" date="2018-10" db="EMBL/GenBank/DDBJ databases">
        <title>A high-quality apple genome assembly.</title>
        <authorList>
            <person name="Hu J."/>
        </authorList>
    </citation>
    <scope>NUCLEOTIDE SEQUENCE [LARGE SCALE GENOMIC DNA]</scope>
    <source>
        <strain evidence="8">cv. HFTH1</strain>
        <tissue evidence="7">Young leaf</tissue>
    </source>
</reference>
<dbReference type="SUPFAM" id="SSF101941">
    <property type="entry name" value="NAC domain"/>
    <property type="match status" value="1"/>
</dbReference>
<gene>
    <name evidence="7" type="ORF">DVH24_035130</name>
</gene>
<dbReference type="STRING" id="3750.A0A498IFB4"/>
<keyword evidence="3" id="KW-0804">Transcription</keyword>
<feature type="region of interest" description="Disordered" evidence="5">
    <location>
        <begin position="293"/>
        <end position="312"/>
    </location>
</feature>
<protein>
    <recommendedName>
        <fullName evidence="6">NAC domain-containing protein</fullName>
    </recommendedName>
</protein>
<comment type="caution">
    <text evidence="7">The sequence shown here is derived from an EMBL/GenBank/DDBJ whole genome shotgun (WGS) entry which is preliminary data.</text>
</comment>
<dbReference type="GO" id="GO:0006355">
    <property type="term" value="P:regulation of DNA-templated transcription"/>
    <property type="evidence" value="ECO:0007669"/>
    <property type="project" value="InterPro"/>
</dbReference>
<feature type="domain" description="NAC" evidence="6">
    <location>
        <begin position="26"/>
        <end position="191"/>
    </location>
</feature>
<keyword evidence="1" id="KW-0805">Transcription regulation</keyword>
<proteinExistence type="predicted"/>
<dbReference type="AlphaFoldDB" id="A0A498IFB4"/>
<sequence>MDPSMEAQTETGMVVNRGISNELKGLPPGFRFHPTDEEIITSYLIKKVINSRFEAAAIGEADLNKSEPWDLSKKAKMGEKEWYFFCQRDRKYPTGMRTNRATESGYWKATGKDKEIFNKIKKQQQQGGKGAGGGCLVGMKKTLVFYRGRAPKGEKTNWVMHEYRLDGKIPPYNNLSKAAKDEWVVCRVFHKNMGLKKTLSPTRMNSFGNIGDHDLLDCSSLPPLMDPTLDTSNIMTNKHSSGYGDNDFKPDPIITVAPPSDHHGISTNSYLNYLSLGGGGSVQALKQSFNFQLHPTSNDNSHQASSLSNPSNMLYPPPLYHYHQHHQFQNPSSFSNFQPNQMMSNSDYFQQGMMRGAQGQGSVFRTSTSTSSDHDDDDQAIPRAIAKDNNKNKMKNNIETSSSGLGGGGLDRQCKVEQFSTNQSMFSLSQDTGLSTDMNTNEISSSFVSKQELASTNNSSYDQDPSVVPLSDIEDLWDF</sequence>
<dbReference type="InterPro" id="IPR036093">
    <property type="entry name" value="NAC_dom_sf"/>
</dbReference>
<evidence type="ECO:0000313" key="7">
    <source>
        <dbReference type="EMBL" id="RXH81709.1"/>
    </source>
</evidence>
<evidence type="ECO:0000256" key="5">
    <source>
        <dbReference type="SAM" id="MobiDB-lite"/>
    </source>
</evidence>
<dbReference type="PANTHER" id="PTHR31744">
    <property type="entry name" value="PROTEIN CUP-SHAPED COTYLEDON 2-RELATED"/>
    <property type="match status" value="1"/>
</dbReference>
<keyword evidence="2" id="KW-0238">DNA-binding</keyword>
<evidence type="ECO:0000256" key="4">
    <source>
        <dbReference type="ARBA" id="ARBA00023242"/>
    </source>
</evidence>
<accession>A0A498IFB4</accession>
<dbReference type="PROSITE" id="PS51005">
    <property type="entry name" value="NAC"/>
    <property type="match status" value="1"/>
</dbReference>
<evidence type="ECO:0000256" key="1">
    <source>
        <dbReference type="ARBA" id="ARBA00023015"/>
    </source>
</evidence>